<keyword evidence="2 5" id="KW-0064">Aspartyl protease</keyword>
<name>A0A9P8SQB3_ASPFM</name>
<dbReference type="SUPFAM" id="SSF50630">
    <property type="entry name" value="Acid proteases"/>
    <property type="match status" value="1"/>
</dbReference>
<dbReference type="PROSITE" id="PS00141">
    <property type="entry name" value="ASP_PROTEASE"/>
    <property type="match status" value="1"/>
</dbReference>
<dbReference type="PANTHER" id="PTHR47966">
    <property type="entry name" value="BETA-SITE APP-CLEAVING ENZYME, ISOFORM A-RELATED"/>
    <property type="match status" value="1"/>
</dbReference>
<sequence length="439" mass="46351">MHFSIGSLFLYLIASASCTAASPQYIQRSRRTPFTTSTSKPSAFTSPSTDTATTPYVLELTKINNKGNARSAVELNSQVRTGSANLVSFAEGVGFATSINIGNQTFEVVIDTGSSDLWVVRDGFICIDPVSRKEVAQSECRFGPAYAPNTTFHEVVGEFVDIKYADGEILSGVIGTENVTLAGITVNQTIGVMDYAGWYGDGVTSGLMGLAYSSLASAYTTNNRQPRLYNPIFATMYEQGLIDPIFSMVMNRNASNGTAAGYLTLGGLPPVDINGNFSTTPILITNIKGYPKDYDFYAVNIDGVALGNRSLPEAAGGIQYIIDSGTTLNYYPTPVADSVNAAFIPPAVYNDYDGAYVVDCNATASVHGVMIGGSTFYINPTDMILPGGMDNSGNKTCISGINAGGDVGQGIFVLGGTFLRNVVAVFDVGAAEMRFAASA</sequence>
<accession>A0A9P8SQB3</accession>
<comment type="caution">
    <text evidence="9">The sequence shown here is derived from an EMBL/GenBank/DDBJ whole genome shotgun (WGS) entry which is preliminary data.</text>
</comment>
<feature type="active site" evidence="4">
    <location>
        <position position="111"/>
    </location>
</feature>
<dbReference type="EMBL" id="JAIBSC010000106">
    <property type="protein sequence ID" value="KAH1897508.1"/>
    <property type="molecule type" value="Genomic_DNA"/>
</dbReference>
<feature type="domain" description="Peptidase A1" evidence="8">
    <location>
        <begin position="95"/>
        <end position="436"/>
    </location>
</feature>
<protein>
    <recommendedName>
        <fullName evidence="8">Peptidase A1 domain-containing protein</fullName>
    </recommendedName>
</protein>
<dbReference type="InterPro" id="IPR001969">
    <property type="entry name" value="Aspartic_peptidase_AS"/>
</dbReference>
<feature type="region of interest" description="Disordered" evidence="6">
    <location>
        <begin position="31"/>
        <end position="50"/>
    </location>
</feature>
<dbReference type="PRINTS" id="PR00792">
    <property type="entry name" value="PEPSIN"/>
</dbReference>
<proteinExistence type="inferred from homology"/>
<dbReference type="Gene3D" id="2.40.70.10">
    <property type="entry name" value="Acid Proteases"/>
    <property type="match status" value="2"/>
</dbReference>
<feature type="chain" id="PRO_5040209028" description="Peptidase A1 domain-containing protein" evidence="7">
    <location>
        <begin position="21"/>
        <end position="439"/>
    </location>
</feature>
<keyword evidence="5" id="KW-0645">Protease</keyword>
<dbReference type="GO" id="GO:0000324">
    <property type="term" value="C:fungal-type vacuole"/>
    <property type="evidence" value="ECO:0007669"/>
    <property type="project" value="TreeGrafter"/>
</dbReference>
<evidence type="ECO:0000256" key="4">
    <source>
        <dbReference type="PIRSR" id="PIRSR601461-1"/>
    </source>
</evidence>
<evidence type="ECO:0000259" key="8">
    <source>
        <dbReference type="PROSITE" id="PS51767"/>
    </source>
</evidence>
<dbReference type="InterPro" id="IPR001461">
    <property type="entry name" value="Aspartic_peptidase_A1"/>
</dbReference>
<evidence type="ECO:0000256" key="2">
    <source>
        <dbReference type="ARBA" id="ARBA00022750"/>
    </source>
</evidence>
<keyword evidence="3 5" id="KW-0378">Hydrolase</keyword>
<evidence type="ECO:0000256" key="5">
    <source>
        <dbReference type="RuleBase" id="RU000454"/>
    </source>
</evidence>
<dbReference type="Proteomes" id="UP000813423">
    <property type="component" value="Unassembled WGS sequence"/>
</dbReference>
<keyword evidence="7" id="KW-0732">Signal</keyword>
<evidence type="ECO:0000313" key="9">
    <source>
        <dbReference type="EMBL" id="KAH1897508.1"/>
    </source>
</evidence>
<dbReference type="PROSITE" id="PS51767">
    <property type="entry name" value="PEPTIDASE_A1"/>
    <property type="match status" value="1"/>
</dbReference>
<evidence type="ECO:0000256" key="6">
    <source>
        <dbReference type="SAM" id="MobiDB-lite"/>
    </source>
</evidence>
<dbReference type="FunFam" id="2.40.70.10:FF:000187">
    <property type="entry name" value="Aspartic-type endopeptidase, putative"/>
    <property type="match status" value="1"/>
</dbReference>
<feature type="compositionally biased region" description="Low complexity" evidence="6">
    <location>
        <begin position="32"/>
        <end position="49"/>
    </location>
</feature>
<dbReference type="InterPro" id="IPR021109">
    <property type="entry name" value="Peptidase_aspartic_dom_sf"/>
</dbReference>
<dbReference type="Pfam" id="PF00026">
    <property type="entry name" value="Asp"/>
    <property type="match status" value="1"/>
</dbReference>
<organism evidence="9 10">
    <name type="scientific">Aspergillus fumigatus</name>
    <name type="common">Neosartorya fumigata</name>
    <dbReference type="NCBI Taxonomy" id="746128"/>
    <lineage>
        <taxon>Eukaryota</taxon>
        <taxon>Fungi</taxon>
        <taxon>Dikarya</taxon>
        <taxon>Ascomycota</taxon>
        <taxon>Pezizomycotina</taxon>
        <taxon>Eurotiomycetes</taxon>
        <taxon>Eurotiomycetidae</taxon>
        <taxon>Eurotiales</taxon>
        <taxon>Aspergillaceae</taxon>
        <taxon>Aspergillus</taxon>
        <taxon>Aspergillus subgen. Fumigati</taxon>
    </lineage>
</organism>
<dbReference type="GO" id="GO:0006508">
    <property type="term" value="P:proteolysis"/>
    <property type="evidence" value="ECO:0007669"/>
    <property type="project" value="UniProtKB-KW"/>
</dbReference>
<dbReference type="CDD" id="cd05471">
    <property type="entry name" value="pepsin_like"/>
    <property type="match status" value="1"/>
</dbReference>
<gene>
    <name evidence="9" type="ORF">KXV57_000670</name>
</gene>
<dbReference type="InterPro" id="IPR034164">
    <property type="entry name" value="Pepsin-like_dom"/>
</dbReference>
<dbReference type="GO" id="GO:0004190">
    <property type="term" value="F:aspartic-type endopeptidase activity"/>
    <property type="evidence" value="ECO:0007669"/>
    <property type="project" value="UniProtKB-KW"/>
</dbReference>
<evidence type="ECO:0000256" key="7">
    <source>
        <dbReference type="SAM" id="SignalP"/>
    </source>
</evidence>
<dbReference type="PANTHER" id="PTHR47966:SF47">
    <property type="entry name" value="ENDOPEPTIDASE, PUTATIVE (AFU_ORTHOLOGUE AFUA_3G01220)-RELATED"/>
    <property type="match status" value="1"/>
</dbReference>
<comment type="similarity">
    <text evidence="1 5">Belongs to the peptidase A1 family.</text>
</comment>
<dbReference type="AlphaFoldDB" id="A0A9P8SQB3"/>
<dbReference type="InterPro" id="IPR033121">
    <property type="entry name" value="PEPTIDASE_A1"/>
</dbReference>
<evidence type="ECO:0000313" key="10">
    <source>
        <dbReference type="Proteomes" id="UP000813423"/>
    </source>
</evidence>
<reference evidence="9" key="1">
    <citation type="submission" date="2021-08" db="EMBL/GenBank/DDBJ databases">
        <title>Global Aspergillus fumigatus from environmental and clinical sources.</title>
        <authorList>
            <person name="Barber A."/>
            <person name="Sae-Ong T."/>
        </authorList>
    </citation>
    <scope>NUCLEOTIDE SEQUENCE</scope>
    <source>
        <strain evidence="9">NRZ-2016-071</strain>
    </source>
</reference>
<dbReference type="FunFam" id="2.40.70.10:FF:000251">
    <property type="entry name" value="Probable aspartic-type endopeptidase AFUA_3G01220"/>
    <property type="match status" value="1"/>
</dbReference>
<feature type="active site" evidence="4">
    <location>
        <position position="323"/>
    </location>
</feature>
<feature type="signal peptide" evidence="7">
    <location>
        <begin position="1"/>
        <end position="20"/>
    </location>
</feature>
<evidence type="ECO:0000256" key="1">
    <source>
        <dbReference type="ARBA" id="ARBA00007447"/>
    </source>
</evidence>
<evidence type="ECO:0000256" key="3">
    <source>
        <dbReference type="ARBA" id="ARBA00022801"/>
    </source>
</evidence>